<reference evidence="1 2" key="1">
    <citation type="submission" date="2013-11" db="EMBL/GenBank/DDBJ databases">
        <title>The Genome Sequence of Phytophthora parasitica P1976.</title>
        <authorList>
            <consortium name="The Broad Institute Genomics Platform"/>
            <person name="Russ C."/>
            <person name="Tyler B."/>
            <person name="Panabieres F."/>
            <person name="Shan W."/>
            <person name="Tripathy S."/>
            <person name="Grunwald N."/>
            <person name="Machado M."/>
            <person name="Johnson C.S."/>
            <person name="Walker B."/>
            <person name="Young S."/>
            <person name="Zeng Q."/>
            <person name="Gargeya S."/>
            <person name="Fitzgerald M."/>
            <person name="Haas B."/>
            <person name="Abouelleil A."/>
            <person name="Allen A.W."/>
            <person name="Alvarado L."/>
            <person name="Arachchi H.M."/>
            <person name="Berlin A.M."/>
            <person name="Chapman S.B."/>
            <person name="Gainer-Dewar J."/>
            <person name="Goldberg J."/>
            <person name="Griggs A."/>
            <person name="Gujja S."/>
            <person name="Hansen M."/>
            <person name="Howarth C."/>
            <person name="Imamovic A."/>
            <person name="Ireland A."/>
            <person name="Larimer J."/>
            <person name="McCowan C."/>
            <person name="Murphy C."/>
            <person name="Pearson M."/>
            <person name="Poon T.W."/>
            <person name="Priest M."/>
            <person name="Roberts A."/>
            <person name="Saif S."/>
            <person name="Shea T."/>
            <person name="Sisk P."/>
            <person name="Sykes S."/>
            <person name="Wortman J."/>
            <person name="Nusbaum C."/>
            <person name="Birren B."/>
        </authorList>
    </citation>
    <scope>NUCLEOTIDE SEQUENCE [LARGE SCALE GENOMIC DNA]</scope>
    <source>
        <strain evidence="1 2">P1976</strain>
    </source>
</reference>
<gene>
    <name evidence="1" type="ORF">F444_02581</name>
</gene>
<protein>
    <submittedName>
        <fullName evidence="1">Uncharacterized protein</fullName>
    </submittedName>
</protein>
<evidence type="ECO:0000313" key="1">
    <source>
        <dbReference type="EMBL" id="ETO83370.1"/>
    </source>
</evidence>
<sequence length="44" mass="4972">MAQATIKDKKTLHLPDGLSKRTYKQGCSDTRGPGFERKYMTALK</sequence>
<accession>A0A081AWV9</accession>
<name>A0A081AWV9_PHYNI</name>
<dbReference type="Proteomes" id="UP000028582">
    <property type="component" value="Unassembled WGS sequence"/>
</dbReference>
<evidence type="ECO:0000313" key="2">
    <source>
        <dbReference type="Proteomes" id="UP000028582"/>
    </source>
</evidence>
<comment type="caution">
    <text evidence="1">The sequence shown here is derived from an EMBL/GenBank/DDBJ whole genome shotgun (WGS) entry which is preliminary data.</text>
</comment>
<dbReference type="EMBL" id="ANJA01000513">
    <property type="protein sequence ID" value="ETO83370.1"/>
    <property type="molecule type" value="Genomic_DNA"/>
</dbReference>
<organism evidence="1 2">
    <name type="scientific">Phytophthora nicotianae P1976</name>
    <dbReference type="NCBI Taxonomy" id="1317066"/>
    <lineage>
        <taxon>Eukaryota</taxon>
        <taxon>Sar</taxon>
        <taxon>Stramenopiles</taxon>
        <taxon>Oomycota</taxon>
        <taxon>Peronosporomycetes</taxon>
        <taxon>Peronosporales</taxon>
        <taxon>Peronosporaceae</taxon>
        <taxon>Phytophthora</taxon>
    </lineage>
</organism>
<proteinExistence type="predicted"/>
<dbReference type="AlphaFoldDB" id="A0A081AWV9"/>